<protein>
    <submittedName>
        <fullName evidence="1">Uncharacterized protein</fullName>
    </submittedName>
</protein>
<sequence length="208" mass="23675">MFKDQIIHQTEKPVLSNMTSPVFFTLQELLSVRGGARILNLGASSGVDSMFSGLSCDIDSCDLFTRLKDEGLQKSESDTAFINRLRRTCRQIIPPPHEKGYDIVLCWDGFNYLSSSVFSFLSRYLVNFVHSETMFHMYFHIHAKMPAIPGQFKSSADSIRVTYANDLEMMSPAYTQADINKFMPRYNVVRSMLLQSGLQEYLMKVGPL</sequence>
<evidence type="ECO:0000313" key="1">
    <source>
        <dbReference type="EMBL" id="VAW77834.1"/>
    </source>
</evidence>
<gene>
    <name evidence="1" type="ORF">MNBD_GAMMA12-2340</name>
</gene>
<reference evidence="1" key="1">
    <citation type="submission" date="2018-06" db="EMBL/GenBank/DDBJ databases">
        <authorList>
            <person name="Zhirakovskaya E."/>
        </authorList>
    </citation>
    <scope>NUCLEOTIDE SEQUENCE</scope>
</reference>
<name>A0A3B0Z8V9_9ZZZZ</name>
<accession>A0A3B0Z8V9</accession>
<dbReference type="EMBL" id="UOFL01000139">
    <property type="protein sequence ID" value="VAW77834.1"/>
    <property type="molecule type" value="Genomic_DNA"/>
</dbReference>
<proteinExistence type="predicted"/>
<dbReference type="AlphaFoldDB" id="A0A3B0Z8V9"/>
<organism evidence="1">
    <name type="scientific">hydrothermal vent metagenome</name>
    <dbReference type="NCBI Taxonomy" id="652676"/>
    <lineage>
        <taxon>unclassified sequences</taxon>
        <taxon>metagenomes</taxon>
        <taxon>ecological metagenomes</taxon>
    </lineage>
</organism>